<comment type="caution">
    <text evidence="1">The sequence shown here is derived from an EMBL/GenBank/DDBJ whole genome shotgun (WGS) entry which is preliminary data.</text>
</comment>
<keyword evidence="2" id="KW-1185">Reference proteome</keyword>
<name>A0A5M3YSU7_ASPTE</name>
<evidence type="ECO:0000313" key="2">
    <source>
        <dbReference type="Proteomes" id="UP000452235"/>
    </source>
</evidence>
<dbReference type="Proteomes" id="UP000452235">
    <property type="component" value="Unassembled WGS sequence"/>
</dbReference>
<reference evidence="1 2" key="1">
    <citation type="submission" date="2020-01" db="EMBL/GenBank/DDBJ databases">
        <title>Aspergillus terreus IFO 6365 whole genome shotgun sequence.</title>
        <authorList>
            <person name="Kanamasa S."/>
            <person name="Takahashi H."/>
        </authorList>
    </citation>
    <scope>NUCLEOTIDE SEQUENCE [LARGE SCALE GENOMIC DNA]</scope>
    <source>
        <strain evidence="1 2">IFO 6365</strain>
    </source>
</reference>
<dbReference type="EMBL" id="BLJY01000004">
    <property type="protein sequence ID" value="GFF14899.1"/>
    <property type="molecule type" value="Genomic_DNA"/>
</dbReference>
<dbReference type="AlphaFoldDB" id="A0A5M3YSU7"/>
<organism evidence="1 2">
    <name type="scientific">Aspergillus terreus</name>
    <dbReference type="NCBI Taxonomy" id="33178"/>
    <lineage>
        <taxon>Eukaryota</taxon>
        <taxon>Fungi</taxon>
        <taxon>Dikarya</taxon>
        <taxon>Ascomycota</taxon>
        <taxon>Pezizomycotina</taxon>
        <taxon>Eurotiomycetes</taxon>
        <taxon>Eurotiomycetidae</taxon>
        <taxon>Eurotiales</taxon>
        <taxon>Aspergillaceae</taxon>
        <taxon>Aspergillus</taxon>
        <taxon>Aspergillus subgen. Circumdati</taxon>
    </lineage>
</organism>
<sequence>MPLIPSTRLCLCQPGYPMDKMIWILVCKLAAPRLPPRFQHISEQVARLNYQLFRVRQPFVLVNTTESLKAGDERYQRYNTDHRLFGIYLLSRLLEAQLVHPADVTYLALYTA</sequence>
<proteinExistence type="predicted"/>
<gene>
    <name evidence="1" type="ORF">ATEIFO6365_0004001700</name>
</gene>
<accession>A0A5M3YSU7</accession>
<protein>
    <submittedName>
        <fullName evidence="1">Uncharacterized protein</fullName>
    </submittedName>
</protein>
<evidence type="ECO:0000313" key="1">
    <source>
        <dbReference type="EMBL" id="GFF14899.1"/>
    </source>
</evidence>